<dbReference type="PANTHER" id="PTHR11538:SF26">
    <property type="entry name" value="FERREDOXIN-FOLD ANTICODON-BINDING DOMAIN-CONTAINING PROTEIN 1"/>
    <property type="match status" value="1"/>
</dbReference>
<evidence type="ECO:0000313" key="3">
    <source>
        <dbReference type="Proteomes" id="UP000002866"/>
    </source>
</evidence>
<dbReference type="eggNOG" id="KOG4174">
    <property type="taxonomic scope" value="Eukaryota"/>
</dbReference>
<reference evidence="2 3" key="1">
    <citation type="journal article" date="2011" name="Proc. Natl. Acad. Sci. U.S.A.">
        <title>Evolutionary erosion of yeast sex chromosomes by mating-type switching accidents.</title>
        <authorList>
            <person name="Gordon J.L."/>
            <person name="Armisen D."/>
            <person name="Proux-Wera E."/>
            <person name="Oheigeartaigh S.S."/>
            <person name="Byrne K.P."/>
            <person name="Wolfe K.H."/>
        </authorList>
    </citation>
    <scope>NUCLEOTIDE SEQUENCE [LARGE SCALE GENOMIC DNA]</scope>
    <source>
        <strain evidence="3">ATCC 34711 / CBS 6284 / DSM 70876 / NBRC 10599 / NRRL Y-10934 / UCD 77-7</strain>
    </source>
</reference>
<proteinExistence type="predicted"/>
<dbReference type="PANTHER" id="PTHR11538">
    <property type="entry name" value="PHENYLALANYL-TRNA SYNTHETASE"/>
    <property type="match status" value="1"/>
</dbReference>
<keyword evidence="3" id="KW-1185">Reference proteome</keyword>
<feature type="domain" description="25S rRNA (uridine-N(3))-methyltransferase BMT5-like" evidence="1">
    <location>
        <begin position="76"/>
        <end position="287"/>
    </location>
</feature>
<dbReference type="GeneID" id="14494338"/>
<organism evidence="2 3">
    <name type="scientific">Henningerozyma blattae (strain ATCC 34711 / CBS 6284 / DSM 70876 / NBRC 10599 / NRRL Y-10934 / UCD 77-7)</name>
    <name type="common">Yeast</name>
    <name type="synonym">Tetrapisispora blattae</name>
    <dbReference type="NCBI Taxonomy" id="1071380"/>
    <lineage>
        <taxon>Eukaryota</taxon>
        <taxon>Fungi</taxon>
        <taxon>Dikarya</taxon>
        <taxon>Ascomycota</taxon>
        <taxon>Saccharomycotina</taxon>
        <taxon>Saccharomycetes</taxon>
        <taxon>Saccharomycetales</taxon>
        <taxon>Saccharomycetaceae</taxon>
        <taxon>Henningerozyma</taxon>
    </lineage>
</organism>
<dbReference type="Proteomes" id="UP000002866">
    <property type="component" value="Chromosome 2"/>
</dbReference>
<name>I2GZG1_HENB6</name>
<dbReference type="Pfam" id="PF10354">
    <property type="entry name" value="BMT5-like"/>
    <property type="match status" value="1"/>
</dbReference>
<dbReference type="GO" id="GO:0005737">
    <property type="term" value="C:cytoplasm"/>
    <property type="evidence" value="ECO:0007669"/>
    <property type="project" value="TreeGrafter"/>
</dbReference>
<dbReference type="OrthoDB" id="273345at2759"/>
<dbReference type="InParanoid" id="I2GZG1"/>
<dbReference type="OMA" id="YPGYKHA"/>
<dbReference type="STRING" id="1071380.I2GZG1"/>
<dbReference type="AlphaFoldDB" id="I2GZG1"/>
<dbReference type="KEGG" id="tbl:TBLA_0B06920"/>
<dbReference type="EMBL" id="HE806317">
    <property type="protein sequence ID" value="CCH59513.1"/>
    <property type="molecule type" value="Genomic_DNA"/>
</dbReference>
<dbReference type="GO" id="GO:0070042">
    <property type="term" value="F:rRNA (uridine-N3-)-methyltransferase activity"/>
    <property type="evidence" value="ECO:0007669"/>
    <property type="project" value="EnsemblFungi"/>
</dbReference>
<dbReference type="GO" id="GO:0005730">
    <property type="term" value="C:nucleolus"/>
    <property type="evidence" value="ECO:0007669"/>
    <property type="project" value="EnsemblFungi"/>
</dbReference>
<dbReference type="InterPro" id="IPR019446">
    <property type="entry name" value="BMT5-like"/>
</dbReference>
<evidence type="ECO:0000259" key="1">
    <source>
        <dbReference type="Pfam" id="PF10354"/>
    </source>
</evidence>
<dbReference type="FunCoup" id="I2GZG1">
    <property type="interactions" value="266"/>
</dbReference>
<accession>I2GZG1</accession>
<dbReference type="RefSeq" id="XP_004179032.1">
    <property type="nucleotide sequence ID" value="XM_004178984.1"/>
</dbReference>
<gene>
    <name evidence="2" type="primary">TBLA0B06920</name>
    <name evidence="2" type="ORF">TBLA_0B06920</name>
</gene>
<sequence length="313" mass="36634">MARKLKGKINAKGLKGALLRQQAQEQLKKNSQKKLQNKLNQQNNKLSSKINKNKQNQSVQLEQKKFIPFNIDETLLLVGEGDFSFAKSIIEENYIKPENLIVTSFDNSINELKLKYPNSFEENYKFLVDENVKIFFRIDATNLIKSFKISKKNPWIKVLGPMWKFKTLQNIMFNFPHSGKGIKDQDRNIQDHQKLMMEYFKNCKELFHLINSPIIESKLNHSQGYTTDVISNDTLSKEGYGKIIISLFVGEPYDSWQIKHLAKANELQSDISNKFQWNNFSSYHHRRTNSEQDTTKPSQEREARIYVFKKKSS</sequence>
<evidence type="ECO:0000313" key="2">
    <source>
        <dbReference type="EMBL" id="CCH59513.1"/>
    </source>
</evidence>
<dbReference type="GO" id="GO:0070475">
    <property type="term" value="P:rRNA base methylation"/>
    <property type="evidence" value="ECO:0007669"/>
    <property type="project" value="EnsemblFungi"/>
</dbReference>
<protein>
    <recommendedName>
        <fullName evidence="1">25S rRNA (uridine-N(3))-methyltransferase BMT5-like domain-containing protein</fullName>
    </recommendedName>
</protein>
<dbReference type="HOGENOM" id="CLU_035438_1_0_1"/>